<feature type="region of interest" description="Disordered" evidence="1">
    <location>
        <begin position="98"/>
        <end position="166"/>
    </location>
</feature>
<proteinExistence type="predicted"/>
<gene>
    <name evidence="2" type="ORF">BGZ65_009954</name>
</gene>
<dbReference type="OrthoDB" id="2143914at2759"/>
<feature type="compositionally biased region" description="Basic and acidic residues" evidence="1">
    <location>
        <begin position="1"/>
        <end position="10"/>
    </location>
</feature>
<dbReference type="Proteomes" id="UP000749646">
    <property type="component" value="Unassembled WGS sequence"/>
</dbReference>
<feature type="non-terminal residue" evidence="2">
    <location>
        <position position="1"/>
    </location>
</feature>
<feature type="region of interest" description="Disordered" evidence="1">
    <location>
        <begin position="1"/>
        <end position="22"/>
    </location>
</feature>
<name>A0A9P6SS30_9FUNG</name>
<sequence length="257" mass="28416">DPKPEQDRRMQSPSTSTQPGALVTIRPPGSVAPVAAPVSVIPPPTVPSPTPVVEVSDVMDPLSHLSHIFEKIRKQVIEWGEDANWKIDVFLLPNEDGTTPSGAPVPPQSMSGPPLRPYGVSSIPPSGSAKGPRLDMGSPRRPGQGTQDIEMGQGTRSPRFILQPPPNDLPITGEIIPSSLQEKDIGNMSESEAKRMEREAEARLDVERQNIERDAFILHKKWKDASFLLKEKELEVRYMCMFTSFRCYTGRFFHGTE</sequence>
<organism evidence="2 3">
    <name type="scientific">Modicella reniformis</name>
    <dbReference type="NCBI Taxonomy" id="1440133"/>
    <lineage>
        <taxon>Eukaryota</taxon>
        <taxon>Fungi</taxon>
        <taxon>Fungi incertae sedis</taxon>
        <taxon>Mucoromycota</taxon>
        <taxon>Mortierellomycotina</taxon>
        <taxon>Mortierellomycetes</taxon>
        <taxon>Mortierellales</taxon>
        <taxon>Mortierellaceae</taxon>
        <taxon>Modicella</taxon>
    </lineage>
</organism>
<comment type="caution">
    <text evidence="2">The sequence shown here is derived from an EMBL/GenBank/DDBJ whole genome shotgun (WGS) entry which is preliminary data.</text>
</comment>
<evidence type="ECO:0000313" key="2">
    <source>
        <dbReference type="EMBL" id="KAF9994419.1"/>
    </source>
</evidence>
<keyword evidence="3" id="KW-1185">Reference proteome</keyword>
<evidence type="ECO:0000256" key="1">
    <source>
        <dbReference type="SAM" id="MobiDB-lite"/>
    </source>
</evidence>
<protein>
    <submittedName>
        <fullName evidence="2">Uncharacterized protein</fullName>
    </submittedName>
</protein>
<evidence type="ECO:0000313" key="3">
    <source>
        <dbReference type="Proteomes" id="UP000749646"/>
    </source>
</evidence>
<dbReference type="EMBL" id="JAAAHW010001576">
    <property type="protein sequence ID" value="KAF9994419.1"/>
    <property type="molecule type" value="Genomic_DNA"/>
</dbReference>
<accession>A0A9P6SS30</accession>
<dbReference type="AlphaFoldDB" id="A0A9P6SS30"/>
<reference evidence="2" key="1">
    <citation type="journal article" date="2020" name="Fungal Divers.">
        <title>Resolving the Mortierellaceae phylogeny through synthesis of multi-gene phylogenetics and phylogenomics.</title>
        <authorList>
            <person name="Vandepol N."/>
            <person name="Liber J."/>
            <person name="Desiro A."/>
            <person name="Na H."/>
            <person name="Kennedy M."/>
            <person name="Barry K."/>
            <person name="Grigoriev I.V."/>
            <person name="Miller A.N."/>
            <person name="O'Donnell K."/>
            <person name="Stajich J.E."/>
            <person name="Bonito G."/>
        </authorList>
    </citation>
    <scope>NUCLEOTIDE SEQUENCE</scope>
    <source>
        <strain evidence="2">MES-2147</strain>
    </source>
</reference>